<feature type="region of interest" description="Disordered" evidence="1">
    <location>
        <begin position="65"/>
        <end position="96"/>
    </location>
</feature>
<proteinExistence type="predicted"/>
<feature type="compositionally biased region" description="Polar residues" evidence="1">
    <location>
        <begin position="65"/>
        <end position="77"/>
    </location>
</feature>
<evidence type="ECO:0000313" key="3">
    <source>
        <dbReference type="Proteomes" id="UP001260188"/>
    </source>
</evidence>
<dbReference type="Proteomes" id="UP001260188">
    <property type="component" value="Unassembled WGS sequence"/>
</dbReference>
<gene>
    <name evidence="2" type="ORF">QE367_002069</name>
</gene>
<accession>A0ABU1I2E2</accession>
<evidence type="ECO:0000256" key="1">
    <source>
        <dbReference type="SAM" id="MobiDB-lite"/>
    </source>
</evidence>
<organism evidence="2 3">
    <name type="scientific">Microbacterium paludicola</name>
    <dbReference type="NCBI Taxonomy" id="300019"/>
    <lineage>
        <taxon>Bacteria</taxon>
        <taxon>Bacillati</taxon>
        <taxon>Actinomycetota</taxon>
        <taxon>Actinomycetes</taxon>
        <taxon>Micrococcales</taxon>
        <taxon>Microbacteriaceae</taxon>
        <taxon>Microbacterium</taxon>
    </lineage>
</organism>
<comment type="caution">
    <text evidence="2">The sequence shown here is derived from an EMBL/GenBank/DDBJ whole genome shotgun (WGS) entry which is preliminary data.</text>
</comment>
<dbReference type="EMBL" id="JAVIZA010000001">
    <property type="protein sequence ID" value="MDR6167865.1"/>
    <property type="molecule type" value="Genomic_DNA"/>
</dbReference>
<keyword evidence="3" id="KW-1185">Reference proteome</keyword>
<protein>
    <submittedName>
        <fullName evidence="2">Uncharacterized protein</fullName>
    </submittedName>
</protein>
<sequence length="220" mass="22571">MTETAVPLTSIGAVTGATTWVPEATPSAPFVSAAGAGAGCAGAGAGSTGALPPSVDDVLSPTTATEVPSTVTGTETLMSACDPEPTPSEPLVPPLGAGADSGVLEPDVELSASPRTAMEVPLTVIGASTETMPWVPESSPSSPVVSAAWATEAPRIVIPPATSVPQMARETMVFMSVLSLRMTNRWRRAPVVVPLERGRPFVSQERRRWGRRARSVPSSS</sequence>
<name>A0ABU1I2E2_9MICO</name>
<evidence type="ECO:0000313" key="2">
    <source>
        <dbReference type="EMBL" id="MDR6167865.1"/>
    </source>
</evidence>
<reference evidence="2 3" key="1">
    <citation type="submission" date="2023-08" db="EMBL/GenBank/DDBJ databases">
        <title>Functional and genomic diversity of the sorghum phyllosphere microbiome.</title>
        <authorList>
            <person name="Shade A."/>
        </authorList>
    </citation>
    <scope>NUCLEOTIDE SEQUENCE [LARGE SCALE GENOMIC DNA]</scope>
    <source>
        <strain evidence="2 3">SORGH_AS_0919</strain>
    </source>
</reference>
<feature type="compositionally biased region" description="Pro residues" evidence="1">
    <location>
        <begin position="84"/>
        <end position="93"/>
    </location>
</feature>